<evidence type="ECO:0000256" key="10">
    <source>
        <dbReference type="ARBA" id="ARBA00029409"/>
    </source>
</evidence>
<feature type="domain" description="7,8-dihydro-6-hydroxymethylpterin-pyrophosphokinase" evidence="13">
    <location>
        <begin position="11"/>
        <end position="143"/>
    </location>
</feature>
<accession>A0A5J6N191</accession>
<evidence type="ECO:0000313" key="14">
    <source>
        <dbReference type="EMBL" id="QEX22773.1"/>
    </source>
</evidence>
<dbReference type="OrthoDB" id="9808041at2"/>
<evidence type="ECO:0000256" key="1">
    <source>
        <dbReference type="ARBA" id="ARBA00005051"/>
    </source>
</evidence>
<dbReference type="Pfam" id="PF01288">
    <property type="entry name" value="HPPK"/>
    <property type="match status" value="1"/>
</dbReference>
<organism evidence="14 15">
    <name type="scientific">Hypericibacter adhaerens</name>
    <dbReference type="NCBI Taxonomy" id="2602016"/>
    <lineage>
        <taxon>Bacteria</taxon>
        <taxon>Pseudomonadati</taxon>
        <taxon>Pseudomonadota</taxon>
        <taxon>Alphaproteobacteria</taxon>
        <taxon>Rhodospirillales</taxon>
        <taxon>Dongiaceae</taxon>
        <taxon>Hypericibacter</taxon>
    </lineage>
</organism>
<sequence>MNESGTETILIALGANLPSPRFGPPRATLEAALAAIAAAGVRILRRSSWWESEPVPVSDQPWYVNGVAAVATDLEPVALLALLHRVEAEFGRTRGARNEARLLDLDLLAYGDRRREGPQPPLLPHPRLADRAFVLLPLAEVAPDWHHPVTGESVRQLTARLPPGQKIRRIPA</sequence>
<dbReference type="Gene3D" id="3.30.70.560">
    <property type="entry name" value="7,8-Dihydro-6-hydroxymethylpterin-pyrophosphokinase HPPK"/>
    <property type="match status" value="1"/>
</dbReference>
<evidence type="ECO:0000256" key="3">
    <source>
        <dbReference type="ARBA" id="ARBA00013253"/>
    </source>
</evidence>
<dbReference type="NCBIfam" id="TIGR01498">
    <property type="entry name" value="folK"/>
    <property type="match status" value="1"/>
</dbReference>
<dbReference type="UniPathway" id="UPA00077">
    <property type="reaction ID" value="UER00155"/>
</dbReference>
<comment type="similarity">
    <text evidence="2">Belongs to the HPPK family.</text>
</comment>
<dbReference type="GO" id="GO:0046656">
    <property type="term" value="P:folic acid biosynthetic process"/>
    <property type="evidence" value="ECO:0007669"/>
    <property type="project" value="UniProtKB-KW"/>
</dbReference>
<dbReference type="PANTHER" id="PTHR43071">
    <property type="entry name" value="2-AMINO-4-HYDROXY-6-HYDROXYMETHYLDIHYDROPTERIDINE PYROPHOSPHOKINASE"/>
    <property type="match status" value="1"/>
</dbReference>
<dbReference type="SUPFAM" id="SSF55083">
    <property type="entry name" value="6-hydroxymethyl-7,8-dihydropterin pyrophosphokinase, HPPK"/>
    <property type="match status" value="1"/>
</dbReference>
<evidence type="ECO:0000256" key="8">
    <source>
        <dbReference type="ARBA" id="ARBA00022840"/>
    </source>
</evidence>
<evidence type="ECO:0000313" key="15">
    <source>
        <dbReference type="Proteomes" id="UP000325797"/>
    </source>
</evidence>
<dbReference type="GO" id="GO:0016301">
    <property type="term" value="F:kinase activity"/>
    <property type="evidence" value="ECO:0007669"/>
    <property type="project" value="UniProtKB-KW"/>
</dbReference>
<dbReference type="KEGG" id="hadh:FRZ61_27050"/>
<evidence type="ECO:0000256" key="12">
    <source>
        <dbReference type="ARBA" id="ARBA00033413"/>
    </source>
</evidence>
<name>A0A5J6N191_9PROT</name>
<dbReference type="GO" id="GO:0003848">
    <property type="term" value="F:2-amino-4-hydroxy-6-hydroxymethyldihydropteridine diphosphokinase activity"/>
    <property type="evidence" value="ECO:0007669"/>
    <property type="project" value="UniProtKB-EC"/>
</dbReference>
<keyword evidence="9" id="KW-0289">Folate biosynthesis</keyword>
<dbReference type="PANTHER" id="PTHR43071:SF1">
    <property type="entry name" value="2-AMINO-4-HYDROXY-6-HYDROXYMETHYLDIHYDROPTERIDINE PYROPHOSPHOKINASE"/>
    <property type="match status" value="1"/>
</dbReference>
<dbReference type="AlphaFoldDB" id="A0A5J6N191"/>
<dbReference type="EMBL" id="CP042582">
    <property type="protein sequence ID" value="QEX22773.1"/>
    <property type="molecule type" value="Genomic_DNA"/>
</dbReference>
<comment type="function">
    <text evidence="10">Catalyzes the transfer of pyrophosphate from adenosine triphosphate (ATP) to 6-hydroxymethyl-7,8-dihydropterin, an enzymatic step in folate biosynthesis pathway.</text>
</comment>
<dbReference type="GO" id="GO:0005524">
    <property type="term" value="F:ATP binding"/>
    <property type="evidence" value="ECO:0007669"/>
    <property type="project" value="UniProtKB-KW"/>
</dbReference>
<evidence type="ECO:0000256" key="11">
    <source>
        <dbReference type="ARBA" id="ARBA00029766"/>
    </source>
</evidence>
<evidence type="ECO:0000256" key="4">
    <source>
        <dbReference type="ARBA" id="ARBA00016218"/>
    </source>
</evidence>
<dbReference type="CDD" id="cd00483">
    <property type="entry name" value="HPPK"/>
    <property type="match status" value="1"/>
</dbReference>
<dbReference type="RefSeq" id="WP_151118225.1">
    <property type="nucleotide sequence ID" value="NZ_CP042582.1"/>
</dbReference>
<evidence type="ECO:0000259" key="13">
    <source>
        <dbReference type="Pfam" id="PF01288"/>
    </source>
</evidence>
<evidence type="ECO:0000256" key="2">
    <source>
        <dbReference type="ARBA" id="ARBA00005810"/>
    </source>
</evidence>
<keyword evidence="5" id="KW-0808">Transferase</keyword>
<gene>
    <name evidence="14" type="ORF">FRZ61_27050</name>
</gene>
<dbReference type="GO" id="GO:0046654">
    <property type="term" value="P:tetrahydrofolate biosynthetic process"/>
    <property type="evidence" value="ECO:0007669"/>
    <property type="project" value="UniProtKB-UniPathway"/>
</dbReference>
<protein>
    <recommendedName>
        <fullName evidence="4">2-amino-4-hydroxy-6-hydroxymethyldihydropteridine pyrophosphokinase</fullName>
        <ecNumber evidence="3">2.7.6.3</ecNumber>
    </recommendedName>
    <alternativeName>
        <fullName evidence="11">6-hydroxymethyl-7,8-dihydropterin pyrophosphokinase</fullName>
    </alternativeName>
    <alternativeName>
        <fullName evidence="12">7,8-dihydro-6-hydroxymethylpterin-pyrophosphokinase</fullName>
    </alternativeName>
</protein>
<dbReference type="InterPro" id="IPR000550">
    <property type="entry name" value="Hppk"/>
</dbReference>
<dbReference type="Proteomes" id="UP000325797">
    <property type="component" value="Chromosome"/>
</dbReference>
<dbReference type="InterPro" id="IPR035907">
    <property type="entry name" value="Hppk_sf"/>
</dbReference>
<dbReference type="EC" id="2.7.6.3" evidence="3"/>
<evidence type="ECO:0000256" key="7">
    <source>
        <dbReference type="ARBA" id="ARBA00022777"/>
    </source>
</evidence>
<evidence type="ECO:0000256" key="6">
    <source>
        <dbReference type="ARBA" id="ARBA00022741"/>
    </source>
</evidence>
<evidence type="ECO:0000256" key="9">
    <source>
        <dbReference type="ARBA" id="ARBA00022909"/>
    </source>
</evidence>
<keyword evidence="8" id="KW-0067">ATP-binding</keyword>
<proteinExistence type="inferred from homology"/>
<comment type="pathway">
    <text evidence="1">Cofactor biosynthesis; tetrahydrofolate biosynthesis; 2-amino-4-hydroxy-6-hydroxymethyl-7,8-dihydropteridine diphosphate from 7,8-dihydroneopterin triphosphate: step 4/4.</text>
</comment>
<keyword evidence="7 14" id="KW-0418">Kinase</keyword>
<evidence type="ECO:0000256" key="5">
    <source>
        <dbReference type="ARBA" id="ARBA00022679"/>
    </source>
</evidence>
<reference evidence="14 15" key="1">
    <citation type="submission" date="2019-08" db="EMBL/GenBank/DDBJ databases">
        <title>Hyperibacter terrae gen. nov., sp. nov. and Hyperibacter viscosus sp. nov., two new members in the family Rhodospirillaceae isolated from the rhizosphere of Hypericum perforatum.</title>
        <authorList>
            <person name="Noviana Z."/>
        </authorList>
    </citation>
    <scope>NUCLEOTIDE SEQUENCE [LARGE SCALE GENOMIC DNA]</scope>
    <source>
        <strain evidence="14 15">R5959</strain>
    </source>
</reference>
<keyword evidence="15" id="KW-1185">Reference proteome</keyword>
<keyword evidence="6" id="KW-0547">Nucleotide-binding</keyword>